<gene>
    <name evidence="4" type="ORF">PRZ48_000535</name>
</gene>
<organism evidence="4 5">
    <name type="scientific">Zasmidium cellare</name>
    <name type="common">Wine cellar mold</name>
    <name type="synonym">Racodium cellare</name>
    <dbReference type="NCBI Taxonomy" id="395010"/>
    <lineage>
        <taxon>Eukaryota</taxon>
        <taxon>Fungi</taxon>
        <taxon>Dikarya</taxon>
        <taxon>Ascomycota</taxon>
        <taxon>Pezizomycotina</taxon>
        <taxon>Dothideomycetes</taxon>
        <taxon>Dothideomycetidae</taxon>
        <taxon>Mycosphaerellales</taxon>
        <taxon>Mycosphaerellaceae</taxon>
        <taxon>Zasmidium</taxon>
    </lineage>
</organism>
<reference evidence="4 5" key="1">
    <citation type="journal article" date="2023" name="G3 (Bethesda)">
        <title>A chromosome-level genome assembly of Zasmidium syzygii isolated from banana leaves.</title>
        <authorList>
            <person name="van Westerhoven A.C."/>
            <person name="Mehrabi R."/>
            <person name="Talebi R."/>
            <person name="Steentjes M.B.F."/>
            <person name="Corcolon B."/>
            <person name="Chong P.A."/>
            <person name="Kema G.H.J."/>
            <person name="Seidl M.F."/>
        </authorList>
    </citation>
    <scope>NUCLEOTIDE SEQUENCE [LARGE SCALE GENOMIC DNA]</scope>
    <source>
        <strain evidence="4 5">P124</strain>
    </source>
</reference>
<dbReference type="Pfam" id="PF05368">
    <property type="entry name" value="NmrA"/>
    <property type="match status" value="1"/>
</dbReference>
<dbReference type="Proteomes" id="UP001305779">
    <property type="component" value="Unassembled WGS sequence"/>
</dbReference>
<keyword evidence="5" id="KW-1185">Reference proteome</keyword>
<evidence type="ECO:0000259" key="3">
    <source>
        <dbReference type="Pfam" id="PF05368"/>
    </source>
</evidence>
<evidence type="ECO:0000256" key="1">
    <source>
        <dbReference type="ARBA" id="ARBA00006328"/>
    </source>
</evidence>
<evidence type="ECO:0000313" key="5">
    <source>
        <dbReference type="Proteomes" id="UP001305779"/>
    </source>
</evidence>
<dbReference type="InterPro" id="IPR036291">
    <property type="entry name" value="NAD(P)-bd_dom_sf"/>
</dbReference>
<dbReference type="InterPro" id="IPR051164">
    <property type="entry name" value="NmrA-like_oxidored"/>
</dbReference>
<sequence length="331" mass="36820">MPPIIVVTCPSGRIGNHLLPLLTASNKYTLRLAAHTQSSATKLSKTYPQAEVVTTDLTCLQSCQTLLHSTTAAIHIGPSLHSREKEMGLNMVDAAVAETQRNGSVFTHFIFSSVLGTQHRQLMQHDLKSYIEERIMISPPSLNWTILKPTNFMDAYPVRMLAGMEKPEIERTWTPETPNSVIALHDLAEAIAKVLGEGERHYLAEYPLSGTMPVSDKAIIETISRHIGKKVEIRRPTFEAGVSRLMFFLYGQGDAPDFDAAAEGDLRGDVCRDGAERLVLFYRRRGLRGSPNVLRWLLGREPMGVEEWVRGQLEGEGSERTAANIGRYVPE</sequence>
<name>A0ABR0EYS0_ZASCE</name>
<accession>A0ABR0EYS0</accession>
<dbReference type="PANTHER" id="PTHR42748">
    <property type="entry name" value="NITROGEN METABOLITE REPRESSION PROTEIN NMRA FAMILY MEMBER"/>
    <property type="match status" value="1"/>
</dbReference>
<dbReference type="PANTHER" id="PTHR42748:SF31">
    <property type="entry name" value="NMRA-LIKE DOMAIN-CONTAINING PROTEIN-RELATED"/>
    <property type="match status" value="1"/>
</dbReference>
<comment type="caution">
    <text evidence="4">The sequence shown here is derived from an EMBL/GenBank/DDBJ whole genome shotgun (WGS) entry which is preliminary data.</text>
</comment>
<comment type="similarity">
    <text evidence="1">Belongs to the NmrA-type oxidoreductase family.</text>
</comment>
<dbReference type="EMBL" id="JAXOVC010000001">
    <property type="protein sequence ID" value="KAK4506802.1"/>
    <property type="molecule type" value="Genomic_DNA"/>
</dbReference>
<dbReference type="SUPFAM" id="SSF51735">
    <property type="entry name" value="NAD(P)-binding Rossmann-fold domains"/>
    <property type="match status" value="1"/>
</dbReference>
<evidence type="ECO:0000256" key="2">
    <source>
        <dbReference type="ARBA" id="ARBA00022857"/>
    </source>
</evidence>
<evidence type="ECO:0000313" key="4">
    <source>
        <dbReference type="EMBL" id="KAK4506802.1"/>
    </source>
</evidence>
<dbReference type="Gene3D" id="3.40.50.720">
    <property type="entry name" value="NAD(P)-binding Rossmann-like Domain"/>
    <property type="match status" value="1"/>
</dbReference>
<keyword evidence="2" id="KW-0521">NADP</keyword>
<protein>
    <recommendedName>
        <fullName evidence="3">NmrA-like domain-containing protein</fullName>
    </recommendedName>
</protein>
<feature type="domain" description="NmrA-like" evidence="3">
    <location>
        <begin position="5"/>
        <end position="235"/>
    </location>
</feature>
<dbReference type="InterPro" id="IPR008030">
    <property type="entry name" value="NmrA-like"/>
</dbReference>
<proteinExistence type="inferred from homology"/>